<proteinExistence type="predicted"/>
<dbReference type="EMBL" id="JPQZ01000182">
    <property type="protein sequence ID" value="KKO73902.1"/>
    <property type="molecule type" value="Genomic_DNA"/>
</dbReference>
<dbReference type="AlphaFoldDB" id="A0A0F9YM91"/>
<dbReference type="OrthoDB" id="8597234at2759"/>
<accession>A0A0F9YM91</accession>
<sequence length="56" mass="6411">MIISDQRRACGFLTTSATFSYGSVSRSLYFVDSEDPTVHTQNIENYRLHAKKRIKA</sequence>
<dbReference type="VEuPathDB" id="MicrosporidiaDB:AAJ76_1820002876"/>
<dbReference type="RefSeq" id="XP_024329644.1">
    <property type="nucleotide sequence ID" value="XM_024474312.1"/>
</dbReference>
<gene>
    <name evidence="1" type="ORF">AAJ76_1820002876</name>
</gene>
<dbReference type="GeneID" id="36319228"/>
<reference evidence="1 2" key="1">
    <citation type="journal article" date="2015" name="Environ. Microbiol.">
        <title>Genome analyses suggest the presence of polyploidy and recent human-driven expansions in eight global populations of the honeybee pathogen Nosema ceranae.</title>
        <authorList>
            <person name="Pelin A."/>
            <person name="Selman M."/>
            <person name="Aris-Brosou S."/>
            <person name="Farinelli L."/>
            <person name="Corradi N."/>
        </authorList>
    </citation>
    <scope>NUCLEOTIDE SEQUENCE [LARGE SCALE GENOMIC DNA]</scope>
    <source>
        <strain evidence="1 2">PA08 1199</strain>
    </source>
</reference>
<dbReference type="Proteomes" id="UP000034350">
    <property type="component" value="Unassembled WGS sequence"/>
</dbReference>
<name>A0A0F9YM91_9MICR</name>
<comment type="caution">
    <text evidence="1">The sequence shown here is derived from an EMBL/GenBank/DDBJ whole genome shotgun (WGS) entry which is preliminary data.</text>
</comment>
<protein>
    <submittedName>
        <fullName evidence="1">Uncharacterized protein</fullName>
    </submittedName>
</protein>
<organism evidence="1 2">
    <name type="scientific">Vairimorpha ceranae</name>
    <dbReference type="NCBI Taxonomy" id="40302"/>
    <lineage>
        <taxon>Eukaryota</taxon>
        <taxon>Fungi</taxon>
        <taxon>Fungi incertae sedis</taxon>
        <taxon>Microsporidia</taxon>
        <taxon>Nosematidae</taxon>
        <taxon>Vairimorpha</taxon>
    </lineage>
</organism>
<evidence type="ECO:0000313" key="2">
    <source>
        <dbReference type="Proteomes" id="UP000034350"/>
    </source>
</evidence>
<evidence type="ECO:0000313" key="1">
    <source>
        <dbReference type="EMBL" id="KKO73902.1"/>
    </source>
</evidence>
<keyword evidence="2" id="KW-1185">Reference proteome</keyword>